<protein>
    <recommendedName>
        <fullName evidence="1">Bacteriophage T5 Orf172 DNA-binding domain-containing protein</fullName>
    </recommendedName>
</protein>
<gene>
    <name evidence="2" type="ORF">GGR24_002037</name>
</gene>
<name>A0A7W6GFV8_9HYPH</name>
<sequence length="399" mass="43782">MADAPIAEQTDEEMLAELGALAEPKAARTHTAEEERVIAGFEDILKFVATHGRPPQHGEERDIFERLYAVRLDRLREQTRFHDLLAPMDADSLLKPAAGDGAALEALDDDALLAELGVGGDDPADITTLRHVPSRTSVTPADEVATRVPCPDFEDFKPLFEAVREDLRTGARRARKFERDASIKQGEFFVLGGQLAYVASVPEVLDTEHGHAQGRLRVIYDNATQSETLLRSFQRALYKPELDGRRVSDPDIGPLFGSEPEDGDVESGTIYVLRSRSDHPFIATHRDVIHKIGVTGGAVEARIAGAAADPTYLMAPVEVVATYKLAGIDRKRLEAIFHRVFAASRLDLAIPDRFGGSARPREWFLAPLPLIDEVVARIRDSSITGMSYDPATASLTRSD</sequence>
<dbReference type="Proteomes" id="UP000528964">
    <property type="component" value="Unassembled WGS sequence"/>
</dbReference>
<dbReference type="EMBL" id="JACIDR010000003">
    <property type="protein sequence ID" value="MBB3973367.1"/>
    <property type="molecule type" value="Genomic_DNA"/>
</dbReference>
<evidence type="ECO:0000259" key="1">
    <source>
        <dbReference type="SMART" id="SM00974"/>
    </source>
</evidence>
<comment type="caution">
    <text evidence="2">The sequence shown here is derived from an EMBL/GenBank/DDBJ whole genome shotgun (WGS) entry which is preliminary data.</text>
</comment>
<reference evidence="2 3" key="1">
    <citation type="submission" date="2020-08" db="EMBL/GenBank/DDBJ databases">
        <title>Genomic Encyclopedia of Type Strains, Phase IV (KMG-IV): sequencing the most valuable type-strain genomes for metagenomic binning, comparative biology and taxonomic classification.</title>
        <authorList>
            <person name="Goeker M."/>
        </authorList>
    </citation>
    <scope>NUCLEOTIDE SEQUENCE [LARGE SCALE GENOMIC DNA]</scope>
    <source>
        <strain evidence="2 3">DSM 25481</strain>
    </source>
</reference>
<evidence type="ECO:0000313" key="3">
    <source>
        <dbReference type="Proteomes" id="UP000528964"/>
    </source>
</evidence>
<dbReference type="InterPro" id="IPR018306">
    <property type="entry name" value="Phage_T5_Orf172_DNA-bd"/>
</dbReference>
<feature type="domain" description="Bacteriophage T5 Orf172 DNA-binding" evidence="1">
    <location>
        <begin position="284"/>
        <end position="378"/>
    </location>
</feature>
<keyword evidence="3" id="KW-1185">Reference proteome</keyword>
<proteinExistence type="predicted"/>
<organism evidence="2 3">
    <name type="scientific">Hansschlegelia beijingensis</name>
    <dbReference type="NCBI Taxonomy" id="1133344"/>
    <lineage>
        <taxon>Bacteria</taxon>
        <taxon>Pseudomonadati</taxon>
        <taxon>Pseudomonadota</taxon>
        <taxon>Alphaproteobacteria</taxon>
        <taxon>Hyphomicrobiales</taxon>
        <taxon>Methylopilaceae</taxon>
        <taxon>Hansschlegelia</taxon>
    </lineage>
</organism>
<dbReference type="Pfam" id="PF13455">
    <property type="entry name" value="MUG113"/>
    <property type="match status" value="1"/>
</dbReference>
<dbReference type="RefSeq" id="WP_343066235.1">
    <property type="nucleotide sequence ID" value="NZ_JACIDR010000003.1"/>
</dbReference>
<evidence type="ECO:0000313" key="2">
    <source>
        <dbReference type="EMBL" id="MBB3973367.1"/>
    </source>
</evidence>
<accession>A0A7W6GFV8</accession>
<dbReference type="AlphaFoldDB" id="A0A7W6GFV8"/>
<dbReference type="SMART" id="SM00974">
    <property type="entry name" value="T5orf172"/>
    <property type="match status" value="1"/>
</dbReference>